<dbReference type="Proteomes" id="UP000193247">
    <property type="component" value="Unassembled WGS sequence"/>
</dbReference>
<name>A0A1X2LRH6_9MYCO</name>
<evidence type="ECO:0000256" key="1">
    <source>
        <dbReference type="SAM" id="MobiDB-lite"/>
    </source>
</evidence>
<feature type="compositionally biased region" description="Low complexity" evidence="1">
    <location>
        <begin position="258"/>
        <end position="267"/>
    </location>
</feature>
<sequence>MAEPLAVDPTGLTAAAAKLASLVFPQPPTPIAAAGTDSVSAAINETMPNIESLVGDGLPGVKAALARTASNMTAAADVYTKTDQSLGSTLSQYAFGSADEGLASVASVGTASQFVQAMSTPLQQVVPQVGATAAALAPRVVATVPQLVQLAPQAAQMAQTASPIAQTVSQTAQQAAQSAQSGGGAMPAQLASAEKPADQQAEAQLVDDAKKDDQGDKDDEQQAETVAAVVDEGAGASPSQQPGRGVPAQAMDTGGGARPSAGPSAAPVEPAPRSTPTTL</sequence>
<protein>
    <submittedName>
        <fullName evidence="2">Secretion protein EspJ</fullName>
    </submittedName>
</protein>
<dbReference type="STRING" id="1430326.B8W66_17475"/>
<organism evidence="2 3">
    <name type="scientific">Mycobacterium decipiens</name>
    <dbReference type="NCBI Taxonomy" id="1430326"/>
    <lineage>
        <taxon>Bacteria</taxon>
        <taxon>Bacillati</taxon>
        <taxon>Actinomycetota</taxon>
        <taxon>Actinomycetes</taxon>
        <taxon>Mycobacteriales</taxon>
        <taxon>Mycobacteriaceae</taxon>
        <taxon>Mycobacterium</taxon>
    </lineage>
</organism>
<accession>A0A1X2LRH6</accession>
<evidence type="ECO:0000313" key="2">
    <source>
        <dbReference type="EMBL" id="OSC39272.1"/>
    </source>
</evidence>
<reference evidence="2 3" key="1">
    <citation type="submission" date="2017-04" db="EMBL/GenBank/DDBJ databases">
        <title>The new phylogeny of genus Mycobacterium.</title>
        <authorList>
            <person name="Tortoli E."/>
            <person name="Trovato A."/>
            <person name="Cirillo D.M."/>
        </authorList>
    </citation>
    <scope>NUCLEOTIDE SEQUENCE [LARGE SCALE GENOMIC DNA]</scope>
    <source>
        <strain evidence="2 3">TBL 1200985</strain>
    </source>
</reference>
<dbReference type="AlphaFoldDB" id="A0A1X2LRH6"/>
<gene>
    <name evidence="2" type="ORF">B8W66_17475</name>
</gene>
<proteinExistence type="predicted"/>
<feature type="region of interest" description="Disordered" evidence="1">
    <location>
        <begin position="175"/>
        <end position="279"/>
    </location>
</feature>
<comment type="caution">
    <text evidence="2">The sequence shown here is derived from an EMBL/GenBank/DDBJ whole genome shotgun (WGS) entry which is preliminary data.</text>
</comment>
<evidence type="ECO:0000313" key="3">
    <source>
        <dbReference type="Proteomes" id="UP000193247"/>
    </source>
</evidence>
<dbReference type="OrthoDB" id="4753709at2"/>
<dbReference type="RefSeq" id="WP_085326542.1">
    <property type="nucleotide sequence ID" value="NZ_NCXP01000026.1"/>
</dbReference>
<keyword evidence="3" id="KW-1185">Reference proteome</keyword>
<dbReference type="EMBL" id="NCXP01000026">
    <property type="protein sequence ID" value="OSC39272.1"/>
    <property type="molecule type" value="Genomic_DNA"/>
</dbReference>